<evidence type="ECO:0008006" key="3">
    <source>
        <dbReference type="Google" id="ProtNLM"/>
    </source>
</evidence>
<dbReference type="GO" id="GO:0044781">
    <property type="term" value="P:bacterial-type flagellum organization"/>
    <property type="evidence" value="ECO:0007669"/>
    <property type="project" value="InterPro"/>
</dbReference>
<name>A0A1M4N5X6_9RHOB</name>
<dbReference type="NCBIfam" id="NF009435">
    <property type="entry name" value="PRK12794.1"/>
    <property type="match status" value="1"/>
</dbReference>
<proteinExistence type="predicted"/>
<dbReference type="Proteomes" id="UP000184085">
    <property type="component" value="Unassembled WGS sequence"/>
</dbReference>
<dbReference type="InterPro" id="IPR010845">
    <property type="entry name" value="FlaF"/>
</dbReference>
<evidence type="ECO:0000313" key="2">
    <source>
        <dbReference type="Proteomes" id="UP000184085"/>
    </source>
</evidence>
<reference evidence="2" key="1">
    <citation type="submission" date="2016-09" db="EMBL/GenBank/DDBJ databases">
        <authorList>
            <person name="Wibberg D."/>
        </authorList>
    </citation>
    <scope>NUCLEOTIDE SEQUENCE [LARGE SCALE GENOMIC DNA]</scope>
</reference>
<accession>A0A1M4N5X6</accession>
<dbReference type="Pfam" id="PF07309">
    <property type="entry name" value="FlaF"/>
    <property type="match status" value="1"/>
</dbReference>
<organism evidence="1 2">
    <name type="scientific">Donghicola eburneus</name>
    <dbReference type="NCBI Taxonomy" id="393278"/>
    <lineage>
        <taxon>Bacteria</taxon>
        <taxon>Pseudomonadati</taxon>
        <taxon>Pseudomonadota</taxon>
        <taxon>Alphaproteobacteria</taxon>
        <taxon>Rhodobacterales</taxon>
        <taxon>Roseobacteraceae</taxon>
        <taxon>Donghicola</taxon>
    </lineage>
</organism>
<dbReference type="AlphaFoldDB" id="A0A1M4N5X6"/>
<protein>
    <recommendedName>
        <fullName evidence="3">Flagellar biosynthesis regulatory protein FlaF</fullName>
    </recommendedName>
</protein>
<sequence>MDRGVHSPREIEYKAFAKVTRALKLSADDTASNIGKRAKALHDNRQLWTILATDLAGVGNKLSETLRADLLSLAAYSISQSSRAIKDPALLPGLIEINTNMMRGLGTKQ</sequence>
<dbReference type="EMBL" id="FMJB01000064">
    <property type="protein sequence ID" value="SCM69468.1"/>
    <property type="molecule type" value="Genomic_DNA"/>
</dbReference>
<evidence type="ECO:0000313" key="1">
    <source>
        <dbReference type="EMBL" id="SCM69468.1"/>
    </source>
</evidence>
<gene>
    <name evidence="1" type="ORF">KARMA_3707</name>
</gene>
<keyword evidence="2" id="KW-1185">Reference proteome</keyword>